<evidence type="ECO:0008006" key="3">
    <source>
        <dbReference type="Google" id="ProtNLM"/>
    </source>
</evidence>
<proteinExistence type="predicted"/>
<protein>
    <recommendedName>
        <fullName evidence="3">MarR family transcriptional regulator</fullName>
    </recommendedName>
</protein>
<accession>A0ABQ2DJN2</accession>
<dbReference type="EMBL" id="BMOD01000034">
    <property type="protein sequence ID" value="GGJ55923.1"/>
    <property type="molecule type" value="Genomic_DNA"/>
</dbReference>
<reference evidence="2" key="1">
    <citation type="journal article" date="2019" name="Int. J. Syst. Evol. Microbiol.">
        <title>The Global Catalogue of Microorganisms (GCM) 10K type strain sequencing project: providing services to taxonomists for standard genome sequencing and annotation.</title>
        <authorList>
            <consortium name="The Broad Institute Genomics Platform"/>
            <consortium name="The Broad Institute Genome Sequencing Center for Infectious Disease"/>
            <person name="Wu L."/>
            <person name="Ma J."/>
        </authorList>
    </citation>
    <scope>NUCLEOTIDE SEQUENCE [LARGE SCALE GENOMIC DNA]</scope>
    <source>
        <strain evidence="2">JCM 14370</strain>
    </source>
</reference>
<dbReference type="Proteomes" id="UP000632222">
    <property type="component" value="Unassembled WGS sequence"/>
</dbReference>
<organism evidence="1 2">
    <name type="scientific">Deinococcus roseus</name>
    <dbReference type="NCBI Taxonomy" id="392414"/>
    <lineage>
        <taxon>Bacteria</taxon>
        <taxon>Thermotogati</taxon>
        <taxon>Deinococcota</taxon>
        <taxon>Deinococci</taxon>
        <taxon>Deinococcales</taxon>
        <taxon>Deinococcaceae</taxon>
        <taxon>Deinococcus</taxon>
    </lineage>
</organism>
<comment type="caution">
    <text evidence="1">The sequence shown here is derived from an EMBL/GenBank/DDBJ whole genome shotgun (WGS) entry which is preliminary data.</text>
</comment>
<gene>
    <name evidence="1" type="ORF">GCM10008938_47610</name>
</gene>
<sequence>MSMLLLKEAREVEQSQELHMARLLVLINARKGKKHIDGIMKLAKLDFLLRYPTCLEQALEHSGLSPSLVQLEEHEKTSIESKMVRFKYGPWDARYRQWIGLLVARGLVQTELKGRSVQVTLTEQGQRIAQQLESLPDFQDTLLRSKVIQDHFGHLGSTRIKEFVYQVFPDLKNMRWGEEITP</sequence>
<keyword evidence="2" id="KW-1185">Reference proteome</keyword>
<evidence type="ECO:0000313" key="1">
    <source>
        <dbReference type="EMBL" id="GGJ55923.1"/>
    </source>
</evidence>
<dbReference type="InterPro" id="IPR036388">
    <property type="entry name" value="WH-like_DNA-bd_sf"/>
</dbReference>
<name>A0ABQ2DJN2_9DEIO</name>
<dbReference type="Gene3D" id="1.10.10.10">
    <property type="entry name" value="Winged helix-like DNA-binding domain superfamily/Winged helix DNA-binding domain"/>
    <property type="match status" value="1"/>
</dbReference>
<evidence type="ECO:0000313" key="2">
    <source>
        <dbReference type="Proteomes" id="UP000632222"/>
    </source>
</evidence>
<dbReference type="RefSeq" id="WP_189008102.1">
    <property type="nucleotide sequence ID" value="NZ_BMOD01000034.1"/>
</dbReference>